<feature type="region of interest" description="Disordered" evidence="6">
    <location>
        <begin position="77"/>
        <end position="99"/>
    </location>
</feature>
<evidence type="ECO:0000256" key="7">
    <source>
        <dbReference type="SAM" id="Phobius"/>
    </source>
</evidence>
<protein>
    <submittedName>
        <fullName evidence="8">Ncs1 allantoate transporter</fullName>
    </submittedName>
</protein>
<gene>
    <name evidence="8" type="ORF">CMQ_2322</name>
</gene>
<keyword evidence="5 7" id="KW-0472">Membrane</keyword>
<dbReference type="Pfam" id="PF02133">
    <property type="entry name" value="Transp_cyt_pur"/>
    <property type="match status" value="1"/>
</dbReference>
<feature type="transmembrane region" description="Helical" evidence="7">
    <location>
        <begin position="463"/>
        <end position="485"/>
    </location>
</feature>
<organism evidence="9">
    <name type="scientific">Grosmannia clavigera (strain kw1407 / UAMH 11150)</name>
    <name type="common">Blue stain fungus</name>
    <name type="synonym">Graphiocladiella clavigera</name>
    <dbReference type="NCBI Taxonomy" id="655863"/>
    <lineage>
        <taxon>Eukaryota</taxon>
        <taxon>Fungi</taxon>
        <taxon>Dikarya</taxon>
        <taxon>Ascomycota</taxon>
        <taxon>Pezizomycotina</taxon>
        <taxon>Sordariomycetes</taxon>
        <taxon>Sordariomycetidae</taxon>
        <taxon>Ophiostomatales</taxon>
        <taxon>Ophiostomataceae</taxon>
        <taxon>Leptographium</taxon>
    </lineage>
</organism>
<feature type="transmembrane region" description="Helical" evidence="7">
    <location>
        <begin position="663"/>
        <end position="684"/>
    </location>
</feature>
<dbReference type="EMBL" id="GL629782">
    <property type="protein sequence ID" value="EFX02273.1"/>
    <property type="molecule type" value="Genomic_DNA"/>
</dbReference>
<evidence type="ECO:0000256" key="5">
    <source>
        <dbReference type="ARBA" id="ARBA00023136"/>
    </source>
</evidence>
<keyword evidence="4 7" id="KW-1133">Transmembrane helix</keyword>
<accession>F0XJM1</accession>
<feature type="transmembrane region" description="Helical" evidence="7">
    <location>
        <begin position="380"/>
        <end position="401"/>
    </location>
</feature>
<feature type="transmembrane region" description="Helical" evidence="7">
    <location>
        <begin position="324"/>
        <end position="340"/>
    </location>
</feature>
<proteinExistence type="inferred from homology"/>
<dbReference type="Gene3D" id="1.10.4160.10">
    <property type="entry name" value="Hydantoin permease"/>
    <property type="match status" value="1"/>
</dbReference>
<dbReference type="CDD" id="cd11482">
    <property type="entry name" value="SLC-NCS1sbd_NRT1-like"/>
    <property type="match status" value="1"/>
</dbReference>
<feature type="transmembrane region" description="Helical" evidence="7">
    <location>
        <begin position="551"/>
        <end position="569"/>
    </location>
</feature>
<dbReference type="InterPro" id="IPR045225">
    <property type="entry name" value="Uracil/uridine/allantoin_perm"/>
</dbReference>
<dbReference type="RefSeq" id="XP_014171755.1">
    <property type="nucleotide sequence ID" value="XM_014316280.1"/>
</dbReference>
<evidence type="ECO:0000256" key="1">
    <source>
        <dbReference type="ARBA" id="ARBA00004141"/>
    </source>
</evidence>
<keyword evidence="3 7" id="KW-0812">Transmembrane</keyword>
<dbReference type="GeneID" id="25975299"/>
<feature type="transmembrane region" description="Helical" evidence="7">
    <location>
        <begin position="623"/>
        <end position="643"/>
    </location>
</feature>
<dbReference type="InterPro" id="IPR001248">
    <property type="entry name" value="Pur-cyt_permease"/>
</dbReference>
<evidence type="ECO:0000256" key="2">
    <source>
        <dbReference type="ARBA" id="ARBA00008974"/>
    </source>
</evidence>
<comment type="similarity">
    <text evidence="2">Belongs to the purine-cytosine permease (2.A.39) family.</text>
</comment>
<feature type="region of interest" description="Disordered" evidence="6">
    <location>
        <begin position="1"/>
        <end position="27"/>
    </location>
</feature>
<feature type="transmembrane region" description="Helical" evidence="7">
    <location>
        <begin position="352"/>
        <end position="373"/>
    </location>
</feature>
<evidence type="ECO:0000313" key="9">
    <source>
        <dbReference type="Proteomes" id="UP000007796"/>
    </source>
</evidence>
<dbReference type="Proteomes" id="UP000007796">
    <property type="component" value="Unassembled WGS sequence"/>
</dbReference>
<dbReference type="eggNOG" id="KOG2466">
    <property type="taxonomic scope" value="Eukaryota"/>
</dbReference>
<dbReference type="PANTHER" id="PTHR30618">
    <property type="entry name" value="NCS1 FAMILY PURINE/PYRIMIDINE TRANSPORTER"/>
    <property type="match status" value="1"/>
</dbReference>
<comment type="subcellular location">
    <subcellularLocation>
        <location evidence="1">Membrane</location>
        <topology evidence="1">Multi-pass membrane protein</topology>
    </subcellularLocation>
</comment>
<feature type="transmembrane region" description="Helical" evidence="7">
    <location>
        <begin position="575"/>
        <end position="600"/>
    </location>
</feature>
<evidence type="ECO:0000256" key="3">
    <source>
        <dbReference type="ARBA" id="ARBA00022692"/>
    </source>
</evidence>
<dbReference type="PANTHER" id="PTHR30618:SF0">
    <property type="entry name" value="PURINE-URACIL PERMEASE NCS1"/>
    <property type="match status" value="1"/>
</dbReference>
<dbReference type="GO" id="GO:0005886">
    <property type="term" value="C:plasma membrane"/>
    <property type="evidence" value="ECO:0007669"/>
    <property type="project" value="TreeGrafter"/>
</dbReference>
<dbReference type="OrthoDB" id="2018619at2759"/>
<name>F0XJM1_GROCL</name>
<dbReference type="AlphaFoldDB" id="F0XJM1"/>
<feature type="transmembrane region" description="Helical" evidence="7">
    <location>
        <begin position="421"/>
        <end position="442"/>
    </location>
</feature>
<keyword evidence="9" id="KW-1185">Reference proteome</keyword>
<evidence type="ECO:0000256" key="6">
    <source>
        <dbReference type="SAM" id="MobiDB-lite"/>
    </source>
</evidence>
<evidence type="ECO:0000256" key="4">
    <source>
        <dbReference type="ARBA" id="ARBA00022989"/>
    </source>
</evidence>
<evidence type="ECO:0000313" key="8">
    <source>
        <dbReference type="EMBL" id="EFX02273.1"/>
    </source>
</evidence>
<sequence length="737" mass="81032">MQRTSSGRQSRHKDGPTDGPVKAGLKRRADKVGHADWLLCDAAPLGLQQRLGSVLAMELAIGISRRPSQTADSCGLPYQDCGPSRPANSVLPSPRHREEDPIYGACRERANTDKGVWKTRLAGPSLDPRLEDPLSIHPMPFWRGTAWSLPPSSESSRTEIQPAARDRLIRQITTARMKKPDTTVLKQRFTSVKAWELPKQSGSLAPPDVYSNSDMDPTPLEEQTWTVWSILAYWATDVVNLGTWETASSIVSAGLSWREAIPCMVVGTFAVAIPMVLNGAIGAKLHVPFSVITSSSFGYYLRYFCIFSRCVLAMFWLGIQGANGAQCLTVMLTALAPSYARIPNRLSASSGITTQGMCSYFLFWIIQLPLLLIKPTHLRYVFLVKMVAAPVAALAMLGWCVHRAGGGGEIFKLRAEVSGSTYAWLWLSCMTSVTGSWSTLACNIPDFTRYARDPRGQYFQLPFMPIIFTVCGLLGIITTSATKVITGKYLWNPLDIISLWLDMGSGGRCAAFFSALAWFIAQVGTNITANSISAANDLTVMFPRWINIRRGCVIAAIISGWVMVPWKILSSATKFLSFMSGYSVFLAPIAGIMVADFWLIKRGHIDLPALYDPHGRYRYYKGWNWRAAAAFLIPVAPLLPGLGESISGDSAVHISAGAKHLYTFNWLFGFVTSIFLYTVFSLAFPEKASLLKDTIWAKDSTAIDGVIDASDVEHNSDFGHHKTTMADSTMETKEVSV</sequence>
<dbReference type="HOGENOM" id="CLU_021555_4_1_1"/>
<dbReference type="InParanoid" id="F0XJM1"/>
<dbReference type="FunFam" id="1.10.4160.10:FF:000001">
    <property type="entry name" value="Uracil permease, putative"/>
    <property type="match status" value="1"/>
</dbReference>
<reference evidence="8 9" key="1">
    <citation type="journal article" date="2011" name="Proc. Natl. Acad. Sci. U.S.A.">
        <title>Genome and transcriptome analyses of the mountain pine beetle-fungal symbiont Grosmannia clavigera, a lodgepole pine pathogen.</title>
        <authorList>
            <person name="DiGuistini S."/>
            <person name="Wang Y."/>
            <person name="Liao N.Y."/>
            <person name="Taylor G."/>
            <person name="Tanguay P."/>
            <person name="Feau N."/>
            <person name="Henrissat B."/>
            <person name="Chan S.K."/>
            <person name="Hesse-Orce U."/>
            <person name="Alamouti S.M."/>
            <person name="Tsui C.K.M."/>
            <person name="Docking R.T."/>
            <person name="Levasseur A."/>
            <person name="Haridas S."/>
            <person name="Robertson G."/>
            <person name="Birol I."/>
            <person name="Holt R.A."/>
            <person name="Marra M.A."/>
            <person name="Hamelin R.C."/>
            <person name="Hirst M."/>
            <person name="Jones S.J.M."/>
            <person name="Bohlmann J."/>
            <person name="Breuil C."/>
        </authorList>
    </citation>
    <scope>NUCLEOTIDE SEQUENCE [LARGE SCALE GENOMIC DNA]</scope>
    <source>
        <strain evidence="9">kw1407 / UAMH 11150</strain>
    </source>
</reference>
<dbReference type="GO" id="GO:0015205">
    <property type="term" value="F:nucleobase transmembrane transporter activity"/>
    <property type="evidence" value="ECO:0007669"/>
    <property type="project" value="TreeGrafter"/>
</dbReference>